<reference evidence="1" key="1">
    <citation type="journal article" date="2014" name="Front. Microbiol.">
        <title>High frequency of phylogenetically diverse reductive dehalogenase-homologous genes in deep subseafloor sedimentary metagenomes.</title>
        <authorList>
            <person name="Kawai M."/>
            <person name="Futagami T."/>
            <person name="Toyoda A."/>
            <person name="Takaki Y."/>
            <person name="Nishi S."/>
            <person name="Hori S."/>
            <person name="Arai W."/>
            <person name="Tsubouchi T."/>
            <person name="Morono Y."/>
            <person name="Uchiyama I."/>
            <person name="Ito T."/>
            <person name="Fujiyama A."/>
            <person name="Inagaki F."/>
            <person name="Takami H."/>
        </authorList>
    </citation>
    <scope>NUCLEOTIDE SEQUENCE</scope>
    <source>
        <strain evidence="1">Expedition CK06-06</strain>
    </source>
</reference>
<dbReference type="AlphaFoldDB" id="X1VRY0"/>
<name>X1VRY0_9ZZZZ</name>
<feature type="non-terminal residue" evidence="1">
    <location>
        <position position="133"/>
    </location>
</feature>
<gene>
    <name evidence="1" type="ORF">S12H4_60555</name>
</gene>
<protein>
    <recommendedName>
        <fullName evidence="2">Tryptophan synthase beta chain-like PALP domain-containing protein</fullName>
    </recommendedName>
</protein>
<evidence type="ECO:0000313" key="1">
    <source>
        <dbReference type="EMBL" id="GAJ23357.1"/>
    </source>
</evidence>
<organism evidence="1">
    <name type="scientific">marine sediment metagenome</name>
    <dbReference type="NCBI Taxonomy" id="412755"/>
    <lineage>
        <taxon>unclassified sequences</taxon>
        <taxon>metagenomes</taxon>
        <taxon>ecological metagenomes</taxon>
    </lineage>
</organism>
<evidence type="ECO:0008006" key="2">
    <source>
        <dbReference type="Google" id="ProtNLM"/>
    </source>
</evidence>
<proteinExistence type="predicted"/>
<accession>X1VRY0</accession>
<sequence length="133" mass="14614">YDKVGEEKGKKFKTQMEYKFMLGKKSQTLAALVETGGKKWGMEIPSCKNFDRSAGVAGYYAAKRLKDAIDQKAIDSAILIVPTGSGGAKFDMILQNNSEIHKVELNSELGEDLIANALKNPTKVGWNIAKIIF</sequence>
<comment type="caution">
    <text evidence="1">The sequence shown here is derived from an EMBL/GenBank/DDBJ whole genome shotgun (WGS) entry which is preliminary data.</text>
</comment>
<dbReference type="EMBL" id="BARW01039888">
    <property type="protein sequence ID" value="GAJ23357.1"/>
    <property type="molecule type" value="Genomic_DNA"/>
</dbReference>
<feature type="non-terminal residue" evidence="1">
    <location>
        <position position="1"/>
    </location>
</feature>